<dbReference type="InterPro" id="IPR054471">
    <property type="entry name" value="GPIID_WHD"/>
</dbReference>
<dbReference type="PANTHER" id="PTHR46082:SF11">
    <property type="entry name" value="AAA+ ATPASE DOMAIN-CONTAINING PROTEIN-RELATED"/>
    <property type="match status" value="1"/>
</dbReference>
<accession>A0AAV9X3T2</accession>
<dbReference type="Pfam" id="PF01048">
    <property type="entry name" value="PNP_UDP_1"/>
    <property type="match status" value="1"/>
</dbReference>
<comment type="caution">
    <text evidence="6">The sequence shown here is derived from an EMBL/GenBank/DDBJ whole genome shotgun (WGS) entry which is preliminary data.</text>
</comment>
<proteinExistence type="predicted"/>
<dbReference type="Pfam" id="PF22939">
    <property type="entry name" value="WHD_GPIID"/>
    <property type="match status" value="1"/>
</dbReference>
<dbReference type="Gene3D" id="3.40.50.1580">
    <property type="entry name" value="Nucleoside phosphorylase domain"/>
    <property type="match status" value="1"/>
</dbReference>
<dbReference type="InterPro" id="IPR011990">
    <property type="entry name" value="TPR-like_helical_dom_sf"/>
</dbReference>
<dbReference type="InterPro" id="IPR056884">
    <property type="entry name" value="NPHP3-like_N"/>
</dbReference>
<dbReference type="GO" id="GO:0003824">
    <property type="term" value="F:catalytic activity"/>
    <property type="evidence" value="ECO:0007669"/>
    <property type="project" value="InterPro"/>
</dbReference>
<dbReference type="SUPFAM" id="SSF53167">
    <property type="entry name" value="Purine and uridine phosphorylases"/>
    <property type="match status" value="1"/>
</dbReference>
<dbReference type="Proteomes" id="UP001365542">
    <property type="component" value="Unassembled WGS sequence"/>
</dbReference>
<evidence type="ECO:0000256" key="1">
    <source>
        <dbReference type="ARBA" id="ARBA00022737"/>
    </source>
</evidence>
<dbReference type="GO" id="GO:0009116">
    <property type="term" value="P:nucleoside metabolic process"/>
    <property type="evidence" value="ECO:0007669"/>
    <property type="project" value="InterPro"/>
</dbReference>
<gene>
    <name evidence="6" type="ORF">TWF694_003342</name>
</gene>
<dbReference type="SUPFAM" id="SSF52540">
    <property type="entry name" value="P-loop containing nucleoside triphosphate hydrolases"/>
    <property type="match status" value="1"/>
</dbReference>
<evidence type="ECO:0000313" key="7">
    <source>
        <dbReference type="Proteomes" id="UP001365542"/>
    </source>
</evidence>
<keyword evidence="1" id="KW-0677">Repeat</keyword>
<dbReference type="AlphaFoldDB" id="A0AAV9X3T2"/>
<evidence type="ECO:0000259" key="3">
    <source>
        <dbReference type="Pfam" id="PF01048"/>
    </source>
</evidence>
<feature type="compositionally biased region" description="Basic and acidic residues" evidence="2">
    <location>
        <begin position="9"/>
        <end position="18"/>
    </location>
</feature>
<dbReference type="InterPro" id="IPR035994">
    <property type="entry name" value="Nucleoside_phosphorylase_sf"/>
</dbReference>
<evidence type="ECO:0000313" key="6">
    <source>
        <dbReference type="EMBL" id="KAK6532182.1"/>
    </source>
</evidence>
<dbReference type="InterPro" id="IPR027417">
    <property type="entry name" value="P-loop_NTPase"/>
</dbReference>
<feature type="domain" description="Nucleoside phosphorylase" evidence="3">
    <location>
        <begin position="29"/>
        <end position="275"/>
    </location>
</feature>
<dbReference type="SUPFAM" id="SSF48452">
    <property type="entry name" value="TPR-like"/>
    <property type="match status" value="1"/>
</dbReference>
<keyword evidence="7" id="KW-1185">Reference proteome</keyword>
<evidence type="ECO:0000259" key="4">
    <source>
        <dbReference type="Pfam" id="PF22939"/>
    </source>
</evidence>
<dbReference type="InterPro" id="IPR053137">
    <property type="entry name" value="NLR-like"/>
</dbReference>
<feature type="domain" description="GPI inositol-deacylase winged helix" evidence="4">
    <location>
        <begin position="746"/>
        <end position="822"/>
    </location>
</feature>
<dbReference type="PANTHER" id="PTHR46082">
    <property type="entry name" value="ATP/GTP-BINDING PROTEIN-RELATED"/>
    <property type="match status" value="1"/>
</dbReference>
<dbReference type="EMBL" id="JAVHJO010000012">
    <property type="protein sequence ID" value="KAK6532182.1"/>
    <property type="molecule type" value="Genomic_DNA"/>
</dbReference>
<reference evidence="6 7" key="1">
    <citation type="submission" date="2019-10" db="EMBL/GenBank/DDBJ databases">
        <authorList>
            <person name="Palmer J.M."/>
        </authorList>
    </citation>
    <scope>NUCLEOTIDE SEQUENCE [LARGE SCALE GENOMIC DNA]</scope>
    <source>
        <strain evidence="6 7">TWF694</strain>
    </source>
</reference>
<evidence type="ECO:0008006" key="8">
    <source>
        <dbReference type="Google" id="ProtNLM"/>
    </source>
</evidence>
<name>A0AAV9X3T2_9PEZI</name>
<organism evidence="6 7">
    <name type="scientific">Orbilia ellipsospora</name>
    <dbReference type="NCBI Taxonomy" id="2528407"/>
    <lineage>
        <taxon>Eukaryota</taxon>
        <taxon>Fungi</taxon>
        <taxon>Dikarya</taxon>
        <taxon>Ascomycota</taxon>
        <taxon>Pezizomycotina</taxon>
        <taxon>Orbiliomycetes</taxon>
        <taxon>Orbiliales</taxon>
        <taxon>Orbiliaceae</taxon>
        <taxon>Orbilia</taxon>
    </lineage>
</organism>
<feature type="domain" description="Nephrocystin 3-like N-terminal" evidence="5">
    <location>
        <begin position="497"/>
        <end position="552"/>
    </location>
</feature>
<dbReference type="InterPro" id="IPR000845">
    <property type="entry name" value="Nucleoside_phosphorylase_d"/>
</dbReference>
<sequence length="1174" mass="132856">MDSCSPTGDDCRQNDARRSPQKLSQDPKDQNTYILGSIYGHNVAIACLPSGVYGTVSAAVVAAQMLTTVRALRFILMVGIGGGVPNKRIDIRLGDVVVSKPSDTSGGIIQYDYGKTVEAGRFQRTGSLNKPPQVLLTAISELQESNIRGTGQIPTYLSEIGKKYPKMRQFLYCGHDFDDLYESEYDHVGAETCEDCDRTKLIARTPRASNDPQIHCGLIASGDQVMKHGATRDRLAQDLGILCFEMEAAGLMDQFPCLVIRGICDYSDSHKNKRWQEYAATAAAVYARELLSAVSIQYVLGAPRVQDSLSLAMAMFAGSIVGFLGVSNSIMASLCAGGTTEATSGFVKDIALQLPVLVECIKKIASDCKDNLITEENQRKLLPVASGCLEQITFLDKLIQTMLPASEDSWLRRVRKSTTRFRKGTVVYISLRTLENYKSTVLVHLEQTAQTKMKGLCTSTEMREGVASVQRQNIEMMSANWLKPFGMNCVNTPHLPGTCEWIWTDPVFVEWFEPSRKEKSERLLCLHGINGCGKSVLAASIVKEFKKKSKKLSQEISDDKALRVIQRLRLENPITTVELFEALLEIAKPLAETVYCMIDGLDESVEECNDRDHGLLRHILEILDLENFHVALFARSRALQTAMEMALTIEINSSNVRADLERFIRSQIGNTKIFKTPSLQDHVLSALLEESDGMFLWVKIMIEDLRKSATSIELMERLQDMPRGMERLYRLRLKRLQDSLDDRELTLARKVFAFTIAARRLLTVDELQHCYALSIQSNSALEDRFLLQAEVRISAVCGDLVNITNGRVQIIHNSIKEFLTRPSNQWLHNDDQKIRYFQVDARVAHLSLRNVCLDYLLMDRWELSPNEPESVFNPEKHPFAEYSSKYGLPHLLRSGQPQEPILNKMNIFSESHLFSIWVDYVGMTVFEDPSPLFELEELHNWLKLSDHGTDLRGGKLQHTFQLLHRRIEDFREDYTRTGWLLTFDRLKESIQQKPETGIQVIPEDPKDPSAVVAQIINVVKHQGKLQILRRLDLWVTLSLYLGQAKALTDPLRLLFEAIVGIADKIPVVLFLAIGKFYERIDKLDEAIKIYHTALSKITPDQEIMESNILEFISHIDYQRKNYENAEDACRQALSLGETKLGRQHHQTLRLIGLCGIVLHIKVDMRKRKGCIDER</sequence>
<feature type="region of interest" description="Disordered" evidence="2">
    <location>
        <begin position="1"/>
        <end position="29"/>
    </location>
</feature>
<protein>
    <recommendedName>
        <fullName evidence="8">Nucleoside phosphorylase domain-containing protein</fullName>
    </recommendedName>
</protein>
<evidence type="ECO:0000259" key="5">
    <source>
        <dbReference type="Pfam" id="PF24883"/>
    </source>
</evidence>
<evidence type="ECO:0000256" key="2">
    <source>
        <dbReference type="SAM" id="MobiDB-lite"/>
    </source>
</evidence>
<dbReference type="Gene3D" id="1.25.40.10">
    <property type="entry name" value="Tetratricopeptide repeat domain"/>
    <property type="match status" value="1"/>
</dbReference>
<dbReference type="Gene3D" id="3.40.50.300">
    <property type="entry name" value="P-loop containing nucleotide triphosphate hydrolases"/>
    <property type="match status" value="1"/>
</dbReference>
<dbReference type="Pfam" id="PF24883">
    <property type="entry name" value="NPHP3_N"/>
    <property type="match status" value="1"/>
</dbReference>